<name>A0A840ZTE7_9HYPH</name>
<protein>
    <submittedName>
        <fullName evidence="1">Uncharacterized protein</fullName>
    </submittedName>
</protein>
<reference evidence="1 2" key="1">
    <citation type="submission" date="2020-08" db="EMBL/GenBank/DDBJ databases">
        <title>Genomic Encyclopedia of Type Strains, Phase IV (KMG-IV): sequencing the most valuable type-strain genomes for metagenomic binning, comparative biology and taxonomic classification.</title>
        <authorList>
            <person name="Goeker M."/>
        </authorList>
    </citation>
    <scope>NUCLEOTIDE SEQUENCE [LARGE SCALE GENOMIC DNA]</scope>
    <source>
        <strain evidence="1 2">DSM 2163</strain>
    </source>
</reference>
<gene>
    <name evidence="1" type="ORF">HNR00_005087</name>
</gene>
<organism evidence="1 2">
    <name type="scientific">Methylorubrum rhodinum</name>
    <dbReference type="NCBI Taxonomy" id="29428"/>
    <lineage>
        <taxon>Bacteria</taxon>
        <taxon>Pseudomonadati</taxon>
        <taxon>Pseudomonadota</taxon>
        <taxon>Alphaproteobacteria</taxon>
        <taxon>Hyphomicrobiales</taxon>
        <taxon>Methylobacteriaceae</taxon>
        <taxon>Methylorubrum</taxon>
    </lineage>
</organism>
<accession>A0A840ZTE7</accession>
<dbReference type="EMBL" id="JACHOP010000045">
    <property type="protein sequence ID" value="MBB5760338.1"/>
    <property type="molecule type" value="Genomic_DNA"/>
</dbReference>
<dbReference type="Proteomes" id="UP000583454">
    <property type="component" value="Unassembled WGS sequence"/>
</dbReference>
<proteinExistence type="predicted"/>
<comment type="caution">
    <text evidence="1">The sequence shown here is derived from an EMBL/GenBank/DDBJ whole genome shotgun (WGS) entry which is preliminary data.</text>
</comment>
<evidence type="ECO:0000313" key="1">
    <source>
        <dbReference type="EMBL" id="MBB5760338.1"/>
    </source>
</evidence>
<dbReference type="AlphaFoldDB" id="A0A840ZTE7"/>
<keyword evidence="2" id="KW-1185">Reference proteome</keyword>
<sequence length="78" mass="8217">MSAVLAISPRRPDQSGLRHRIERALEEALDTAARLIAFLDDLDGDPDAEDDGTAEPSLAALVTGDAQIRWAGFEGGAA</sequence>
<dbReference type="RefSeq" id="WP_183574219.1">
    <property type="nucleotide sequence ID" value="NZ_JACHOP010000045.1"/>
</dbReference>
<evidence type="ECO:0000313" key="2">
    <source>
        <dbReference type="Proteomes" id="UP000583454"/>
    </source>
</evidence>